<dbReference type="EMBL" id="VIGI01000008">
    <property type="protein sequence ID" value="KAB8297220.1"/>
    <property type="molecule type" value="Genomic_DNA"/>
</dbReference>
<organism evidence="2 3">
    <name type="scientific">Monilinia laxa</name>
    <name type="common">Brown rot fungus</name>
    <name type="synonym">Sclerotinia laxa</name>
    <dbReference type="NCBI Taxonomy" id="61186"/>
    <lineage>
        <taxon>Eukaryota</taxon>
        <taxon>Fungi</taxon>
        <taxon>Dikarya</taxon>
        <taxon>Ascomycota</taxon>
        <taxon>Pezizomycotina</taxon>
        <taxon>Leotiomycetes</taxon>
        <taxon>Helotiales</taxon>
        <taxon>Sclerotiniaceae</taxon>
        <taxon>Monilinia</taxon>
    </lineage>
</organism>
<evidence type="ECO:0000313" key="3">
    <source>
        <dbReference type="Proteomes" id="UP000326757"/>
    </source>
</evidence>
<comment type="caution">
    <text evidence="2">The sequence shown here is derived from an EMBL/GenBank/DDBJ whole genome shotgun (WGS) entry which is preliminary data.</text>
</comment>
<accession>A0A5N6K4E1</accession>
<name>A0A5N6K4E1_MONLA</name>
<sequence>MAQLEREEKELSIGKEACPTHEESLSILMNDLYHCMMTLLSTQENFAWKKHFFLLYFFRLGLFILMECMHSVQVGGQFAVLYFSL</sequence>
<dbReference type="AlphaFoldDB" id="A0A5N6K4E1"/>
<proteinExistence type="predicted"/>
<gene>
    <name evidence="2" type="ORF">EYC80_002591</name>
</gene>
<reference evidence="2 3" key="1">
    <citation type="submission" date="2019-06" db="EMBL/GenBank/DDBJ databases">
        <title>Genome Sequence of the Brown Rot Fungal Pathogen Monilinia laxa.</title>
        <authorList>
            <person name="De Miccolis Angelini R.M."/>
            <person name="Landi L."/>
            <person name="Abate D."/>
            <person name="Pollastro S."/>
            <person name="Romanazzi G."/>
            <person name="Faretra F."/>
        </authorList>
    </citation>
    <scope>NUCLEOTIDE SEQUENCE [LARGE SCALE GENOMIC DNA]</scope>
    <source>
        <strain evidence="2 3">Mlax316</strain>
    </source>
</reference>
<keyword evidence="1" id="KW-0812">Transmembrane</keyword>
<keyword evidence="1" id="KW-1133">Transmembrane helix</keyword>
<evidence type="ECO:0000256" key="1">
    <source>
        <dbReference type="SAM" id="Phobius"/>
    </source>
</evidence>
<keyword evidence="3" id="KW-1185">Reference proteome</keyword>
<feature type="transmembrane region" description="Helical" evidence="1">
    <location>
        <begin position="53"/>
        <end position="72"/>
    </location>
</feature>
<protein>
    <submittedName>
        <fullName evidence="2">Uncharacterized protein</fullName>
    </submittedName>
</protein>
<evidence type="ECO:0000313" key="2">
    <source>
        <dbReference type="EMBL" id="KAB8297220.1"/>
    </source>
</evidence>
<dbReference type="Proteomes" id="UP000326757">
    <property type="component" value="Unassembled WGS sequence"/>
</dbReference>
<keyword evidence="1" id="KW-0472">Membrane</keyword>